<evidence type="ECO:0000313" key="2">
    <source>
        <dbReference type="Proteomes" id="UP000666562"/>
    </source>
</evidence>
<name>A0A8I1X5H9_PROMR</name>
<evidence type="ECO:0000313" key="1">
    <source>
        <dbReference type="EMBL" id="MBO8223092.1"/>
    </source>
</evidence>
<gene>
    <name evidence="1" type="ORF">HA142_06155</name>
</gene>
<dbReference type="EMBL" id="JAAORC010000002">
    <property type="protein sequence ID" value="MBO8223092.1"/>
    <property type="molecule type" value="Genomic_DNA"/>
</dbReference>
<accession>A0A8I1X5H9</accession>
<dbReference type="RefSeq" id="WP_209044423.1">
    <property type="nucleotide sequence ID" value="NZ_JAAORC010000002.1"/>
</dbReference>
<reference evidence="1" key="1">
    <citation type="submission" date="2020-03" db="EMBL/GenBank/DDBJ databases">
        <title>Genome differentiation and subclade ecological adaptation of Prochlorococcus HLII clade in the global ocean.</title>
        <authorList>
            <person name="Yan W."/>
            <person name="Fen X."/>
            <person name="Zhang W."/>
        </authorList>
    </citation>
    <scope>NUCLEOTIDE SEQUENCE</scope>
    <source>
        <strain evidence="1">XMU1401</strain>
    </source>
</reference>
<proteinExistence type="predicted"/>
<sequence length="64" mass="7028">MLLLAPIGAPFAPLTSHIQKVIDLINQLDNTPKITLFSFSHQDPIKGILPNDTSSMGITLRFII</sequence>
<dbReference type="AlphaFoldDB" id="A0A8I1X5H9"/>
<protein>
    <submittedName>
        <fullName evidence="1">Uncharacterized protein</fullName>
    </submittedName>
</protein>
<organism evidence="1 2">
    <name type="scientific">Prochlorococcus marinus str. XMU1401</name>
    <dbReference type="NCBI Taxonomy" id="2052594"/>
    <lineage>
        <taxon>Bacteria</taxon>
        <taxon>Bacillati</taxon>
        <taxon>Cyanobacteriota</taxon>
        <taxon>Cyanophyceae</taxon>
        <taxon>Synechococcales</taxon>
        <taxon>Prochlorococcaceae</taxon>
        <taxon>Prochlorococcus</taxon>
    </lineage>
</organism>
<dbReference type="Proteomes" id="UP000666562">
    <property type="component" value="Unassembled WGS sequence"/>
</dbReference>
<comment type="caution">
    <text evidence="1">The sequence shown here is derived from an EMBL/GenBank/DDBJ whole genome shotgun (WGS) entry which is preliminary data.</text>
</comment>